<sequence length="30" mass="3545">MAWNENKDKELVMNTIAIKLKVNELIKETK</sequence>
<accession>A0A382I8E8</accession>
<reference evidence="1" key="1">
    <citation type="submission" date="2018-05" db="EMBL/GenBank/DDBJ databases">
        <authorList>
            <person name="Lanie J.A."/>
            <person name="Ng W.-L."/>
            <person name="Kazmierczak K.M."/>
            <person name="Andrzejewski T.M."/>
            <person name="Davidsen T.M."/>
            <person name="Wayne K.J."/>
            <person name="Tettelin H."/>
            <person name="Glass J.I."/>
            <person name="Rusch D."/>
            <person name="Podicherti R."/>
            <person name="Tsui H.-C.T."/>
            <person name="Winkler M.E."/>
        </authorList>
    </citation>
    <scope>NUCLEOTIDE SEQUENCE</scope>
</reference>
<evidence type="ECO:0000313" key="1">
    <source>
        <dbReference type="EMBL" id="SVB96004.1"/>
    </source>
</evidence>
<gene>
    <name evidence="1" type="ORF">METZ01_LOCUS248858</name>
</gene>
<proteinExistence type="predicted"/>
<dbReference type="EMBL" id="UINC01065886">
    <property type="protein sequence ID" value="SVB96004.1"/>
    <property type="molecule type" value="Genomic_DNA"/>
</dbReference>
<name>A0A382I8E8_9ZZZZ</name>
<organism evidence="1">
    <name type="scientific">marine metagenome</name>
    <dbReference type="NCBI Taxonomy" id="408172"/>
    <lineage>
        <taxon>unclassified sequences</taxon>
        <taxon>metagenomes</taxon>
        <taxon>ecological metagenomes</taxon>
    </lineage>
</organism>
<dbReference type="AlphaFoldDB" id="A0A382I8E8"/>
<protein>
    <submittedName>
        <fullName evidence="1">Uncharacterized protein</fullName>
    </submittedName>
</protein>